<dbReference type="Gene3D" id="3.40.50.720">
    <property type="entry name" value="NAD(P)-binding Rossmann-like Domain"/>
    <property type="match status" value="1"/>
</dbReference>
<protein>
    <submittedName>
        <fullName evidence="2">NAD(P)H-binding protein</fullName>
    </submittedName>
</protein>
<dbReference type="EMBL" id="CP119317">
    <property type="protein sequence ID" value="WEK54450.1"/>
    <property type="molecule type" value="Genomic_DNA"/>
</dbReference>
<evidence type="ECO:0000313" key="2">
    <source>
        <dbReference type="EMBL" id="WEK54450.1"/>
    </source>
</evidence>
<accession>A0AA95EVX1</accession>
<organism evidence="2 3">
    <name type="scientific">Candidatus Cohnella colombiensis</name>
    <dbReference type="NCBI Taxonomy" id="3121368"/>
    <lineage>
        <taxon>Bacteria</taxon>
        <taxon>Bacillati</taxon>
        <taxon>Bacillota</taxon>
        <taxon>Bacilli</taxon>
        <taxon>Bacillales</taxon>
        <taxon>Paenibacillaceae</taxon>
        <taxon>Cohnella</taxon>
    </lineage>
</organism>
<feature type="domain" description="NAD(P)-binding" evidence="1">
    <location>
        <begin position="30"/>
        <end position="143"/>
    </location>
</feature>
<gene>
    <name evidence="2" type="ORF">P0Y55_18255</name>
</gene>
<name>A0AA95EVX1_9BACL</name>
<dbReference type="InterPro" id="IPR036291">
    <property type="entry name" value="NAD(P)-bd_dom_sf"/>
</dbReference>
<reference evidence="2" key="1">
    <citation type="submission" date="2023-03" db="EMBL/GenBank/DDBJ databases">
        <title>Andean soil-derived lignocellulolytic bacterial consortium as a source of novel taxa and putative plastic-active enzymes.</title>
        <authorList>
            <person name="Diaz-Garcia L."/>
            <person name="Chuvochina M."/>
            <person name="Feuerriegel G."/>
            <person name="Bunk B."/>
            <person name="Sproer C."/>
            <person name="Streit W.R."/>
            <person name="Rodriguez L.M."/>
            <person name="Overmann J."/>
            <person name="Jimenez D.J."/>
        </authorList>
    </citation>
    <scope>NUCLEOTIDE SEQUENCE</scope>
    <source>
        <strain evidence="2">MAG 2441</strain>
    </source>
</reference>
<dbReference type="InterPro" id="IPR016040">
    <property type="entry name" value="NAD(P)-bd_dom"/>
</dbReference>
<evidence type="ECO:0000259" key="1">
    <source>
        <dbReference type="Pfam" id="PF13460"/>
    </source>
</evidence>
<dbReference type="PANTHER" id="PTHR14097:SF7">
    <property type="entry name" value="OXIDOREDUCTASE HTATIP2"/>
    <property type="match status" value="1"/>
</dbReference>
<dbReference type="AlphaFoldDB" id="A0AA95EVX1"/>
<dbReference type="PANTHER" id="PTHR14097">
    <property type="entry name" value="OXIDOREDUCTASE HTATIP2"/>
    <property type="match status" value="1"/>
</dbReference>
<proteinExistence type="predicted"/>
<sequence length="242" mass="26701">MNNNLINLNYRNWKDIEMEGDLMKKALIAGATGMVGRELVEQLIKDASFDAVTVLVRNRVAAWDNHPRVEQVVVDFEQLDALPPELFRGAFVFCTLGTTIKKAKTKDNFRRVDHDYPLGLGQLAERYGSDGVLVVTALGANAKSAVFYNQVKGRLEADLKALNLSKLHLFQPSLLLGEREEHRTGEKFAMGLAKLLPGVLFGKYRPIAGRTVAQAMINVANGVDAPETITSNEIARIANRAP</sequence>
<dbReference type="SUPFAM" id="SSF51735">
    <property type="entry name" value="NAD(P)-binding Rossmann-fold domains"/>
    <property type="match status" value="1"/>
</dbReference>
<dbReference type="Pfam" id="PF13460">
    <property type="entry name" value="NAD_binding_10"/>
    <property type="match status" value="1"/>
</dbReference>
<keyword evidence="3" id="KW-1185">Reference proteome</keyword>
<dbReference type="Proteomes" id="UP001178662">
    <property type="component" value="Chromosome"/>
</dbReference>
<evidence type="ECO:0000313" key="3">
    <source>
        <dbReference type="Proteomes" id="UP001178662"/>
    </source>
</evidence>